<feature type="transmembrane region" description="Helical" evidence="11">
    <location>
        <begin position="377"/>
        <end position="397"/>
    </location>
</feature>
<keyword evidence="5" id="KW-0963">Cytoplasm</keyword>
<feature type="transmembrane region" description="Helical" evidence="11">
    <location>
        <begin position="101"/>
        <end position="119"/>
    </location>
</feature>
<evidence type="ECO:0000256" key="10">
    <source>
        <dbReference type="ARBA" id="ARBA00023212"/>
    </source>
</evidence>
<accession>A0A7R9M601</accession>
<dbReference type="Gene3D" id="1.10.1760.10">
    <property type="entry name" value="Actin-related protein 2/3 complex subunit 3"/>
    <property type="match status" value="1"/>
</dbReference>
<sequence>MCDIEAQDCRKCETKPLNADINGIIGKKTIPESIESHNNNEELTADAATKRLRELRARRERRHKTLIVTILSFGNFCVAAGVSIQGPFFPKEAEAKGATPIVYSSIFSVYELVMLLTSFKFGQLVSRIPANLMCGFGLALAGISTVSFGLLDHLPDGLLFIVPAYVIRIIESLGATAFATSSYSLITYRFADTTATMFSIMETCFGLGLIVGPVLGGALYEWGGYTVPFLVLGVLLTLSAALILMFLTTNQIQSKDYNRDKEIDINSNQQVISVSKFLLNPIIILDSFVILTALSLIGFNASTLEPHIRHFQLSPLMTGIIFVTLGLMYAITAPVLGKLCDIFNHNLTLFSIIGTLLCLAGLALIGPLPGLGLDTSLWLVILSLFLFGVGTAAKQVSGYSHALNYCISNRGFGKNKSTYGLVSGLFFSCISLGGFMGPTIAGVFVQNFDFKFATLVMFAIEVILFVVLLFCFTTSPTMPSYHSTLVSNKSIANISLLTFRTKFRGPVVTLNSDHLGKDDLNGVDIVDEAILYFKANVFFSSYEIQSDADRLIIYLTLYIIECLKKIQRCNNKNAALQELAQLAISRFDIPGDPKFPLNSVFQKPKNGDEAELMRSYIQQLRQECGQRLASRVFDTDNGPPSKWWTCFAKRKFMNINLSGPGN</sequence>
<evidence type="ECO:0000313" key="14">
    <source>
        <dbReference type="Proteomes" id="UP000728032"/>
    </source>
</evidence>
<feature type="transmembrane region" description="Helical" evidence="11">
    <location>
        <begin position="313"/>
        <end position="335"/>
    </location>
</feature>
<evidence type="ECO:0000256" key="4">
    <source>
        <dbReference type="ARBA" id="ARBA00022448"/>
    </source>
</evidence>
<dbReference type="OrthoDB" id="6490954at2759"/>
<dbReference type="InterPro" id="IPR007204">
    <property type="entry name" value="ARPC3"/>
</dbReference>
<reference evidence="13" key="1">
    <citation type="submission" date="2020-11" db="EMBL/GenBank/DDBJ databases">
        <authorList>
            <person name="Tran Van P."/>
        </authorList>
    </citation>
    <scope>NUCLEOTIDE SEQUENCE</scope>
</reference>
<feature type="transmembrane region" description="Helical" evidence="11">
    <location>
        <begin position="131"/>
        <end position="151"/>
    </location>
</feature>
<dbReference type="InterPro" id="IPR011701">
    <property type="entry name" value="MFS"/>
</dbReference>
<dbReference type="GO" id="GO:0016020">
    <property type="term" value="C:membrane"/>
    <property type="evidence" value="ECO:0007669"/>
    <property type="project" value="UniProtKB-SubCell"/>
</dbReference>
<dbReference type="GO" id="GO:0030833">
    <property type="term" value="P:regulation of actin filament polymerization"/>
    <property type="evidence" value="ECO:0007669"/>
    <property type="project" value="InterPro"/>
</dbReference>
<evidence type="ECO:0000256" key="11">
    <source>
        <dbReference type="SAM" id="Phobius"/>
    </source>
</evidence>
<evidence type="ECO:0000256" key="2">
    <source>
        <dbReference type="ARBA" id="ARBA00004245"/>
    </source>
</evidence>
<comment type="similarity">
    <text evidence="3">Belongs to the ARPC3 family.</text>
</comment>
<evidence type="ECO:0000256" key="3">
    <source>
        <dbReference type="ARBA" id="ARBA00010856"/>
    </source>
</evidence>
<keyword evidence="7 11" id="KW-1133">Transmembrane helix</keyword>
<dbReference type="SUPFAM" id="SSF69060">
    <property type="entry name" value="Arp2/3 complex 21 kDa subunit ARPC3"/>
    <property type="match status" value="1"/>
</dbReference>
<feature type="transmembrane region" description="Helical" evidence="11">
    <location>
        <begin position="452"/>
        <end position="472"/>
    </location>
</feature>
<keyword evidence="14" id="KW-1185">Reference proteome</keyword>
<keyword evidence="8 11" id="KW-0472">Membrane</keyword>
<dbReference type="EMBL" id="CAJPVJ010007662">
    <property type="protein sequence ID" value="CAG2171402.1"/>
    <property type="molecule type" value="Genomic_DNA"/>
</dbReference>
<feature type="transmembrane region" description="Helical" evidence="11">
    <location>
        <begin position="198"/>
        <end position="220"/>
    </location>
</feature>
<feature type="transmembrane region" description="Helical" evidence="11">
    <location>
        <begin position="277"/>
        <end position="301"/>
    </location>
</feature>
<protein>
    <recommendedName>
        <fullName evidence="12">Major facilitator superfamily (MFS) profile domain-containing protein</fullName>
    </recommendedName>
</protein>
<dbReference type="GO" id="GO:0005885">
    <property type="term" value="C:Arp2/3 protein complex"/>
    <property type="evidence" value="ECO:0007669"/>
    <property type="project" value="InterPro"/>
</dbReference>
<dbReference type="Proteomes" id="UP000728032">
    <property type="component" value="Unassembled WGS sequence"/>
</dbReference>
<feature type="transmembrane region" description="Helical" evidence="11">
    <location>
        <begin position="226"/>
        <end position="247"/>
    </location>
</feature>
<feature type="transmembrane region" description="Helical" evidence="11">
    <location>
        <begin position="66"/>
        <end position="89"/>
    </location>
</feature>
<dbReference type="InterPro" id="IPR036753">
    <property type="entry name" value="ARPC3_sf"/>
</dbReference>
<feature type="transmembrane region" description="Helical" evidence="11">
    <location>
        <begin position="347"/>
        <end position="365"/>
    </location>
</feature>
<evidence type="ECO:0000259" key="12">
    <source>
        <dbReference type="PROSITE" id="PS50850"/>
    </source>
</evidence>
<dbReference type="InterPro" id="IPR036259">
    <property type="entry name" value="MFS_trans_sf"/>
</dbReference>
<dbReference type="EMBL" id="OC922487">
    <property type="protein sequence ID" value="CAD7654215.1"/>
    <property type="molecule type" value="Genomic_DNA"/>
</dbReference>
<proteinExistence type="inferred from homology"/>
<organism evidence="13">
    <name type="scientific">Oppiella nova</name>
    <dbReference type="NCBI Taxonomy" id="334625"/>
    <lineage>
        <taxon>Eukaryota</taxon>
        <taxon>Metazoa</taxon>
        <taxon>Ecdysozoa</taxon>
        <taxon>Arthropoda</taxon>
        <taxon>Chelicerata</taxon>
        <taxon>Arachnida</taxon>
        <taxon>Acari</taxon>
        <taxon>Acariformes</taxon>
        <taxon>Sarcoptiformes</taxon>
        <taxon>Oribatida</taxon>
        <taxon>Brachypylina</taxon>
        <taxon>Oppioidea</taxon>
        <taxon>Oppiidae</taxon>
        <taxon>Oppiella</taxon>
    </lineage>
</organism>
<feature type="domain" description="Major facilitator superfamily (MFS) profile" evidence="12">
    <location>
        <begin position="67"/>
        <end position="477"/>
    </location>
</feature>
<evidence type="ECO:0000313" key="13">
    <source>
        <dbReference type="EMBL" id="CAD7654215.1"/>
    </source>
</evidence>
<keyword evidence="10" id="KW-0206">Cytoskeleton</keyword>
<dbReference type="GO" id="GO:0022857">
    <property type="term" value="F:transmembrane transporter activity"/>
    <property type="evidence" value="ECO:0007669"/>
    <property type="project" value="InterPro"/>
</dbReference>
<dbReference type="InterPro" id="IPR020846">
    <property type="entry name" value="MFS_dom"/>
</dbReference>
<dbReference type="InterPro" id="IPR050930">
    <property type="entry name" value="MFS_Vesicular_Transporter"/>
</dbReference>
<dbReference type="PANTHER" id="PTHR23506">
    <property type="entry name" value="GH10249P"/>
    <property type="match status" value="1"/>
</dbReference>
<dbReference type="AlphaFoldDB" id="A0A7R9M601"/>
<dbReference type="Gene3D" id="1.20.1250.20">
    <property type="entry name" value="MFS general substrate transporter like domains"/>
    <property type="match status" value="2"/>
</dbReference>
<evidence type="ECO:0000256" key="1">
    <source>
        <dbReference type="ARBA" id="ARBA00004141"/>
    </source>
</evidence>
<evidence type="ECO:0000256" key="5">
    <source>
        <dbReference type="ARBA" id="ARBA00022490"/>
    </source>
</evidence>
<dbReference type="GO" id="GO:0034314">
    <property type="term" value="P:Arp2/3 complex-mediated actin nucleation"/>
    <property type="evidence" value="ECO:0007669"/>
    <property type="project" value="InterPro"/>
</dbReference>
<dbReference type="PROSITE" id="PS50850">
    <property type="entry name" value="MFS"/>
    <property type="match status" value="1"/>
</dbReference>
<evidence type="ECO:0000256" key="8">
    <source>
        <dbReference type="ARBA" id="ARBA00023136"/>
    </source>
</evidence>
<keyword evidence="4" id="KW-0813">Transport</keyword>
<gene>
    <name evidence="13" type="ORF">ONB1V03_LOCUS10865</name>
</gene>
<feature type="transmembrane region" description="Helical" evidence="11">
    <location>
        <begin position="157"/>
        <end position="186"/>
    </location>
</feature>
<dbReference type="GO" id="GO:0003779">
    <property type="term" value="F:actin binding"/>
    <property type="evidence" value="ECO:0007669"/>
    <property type="project" value="UniProtKB-KW"/>
</dbReference>
<feature type="transmembrane region" description="Helical" evidence="11">
    <location>
        <begin position="418"/>
        <end position="440"/>
    </location>
</feature>
<evidence type="ECO:0000256" key="6">
    <source>
        <dbReference type="ARBA" id="ARBA00022692"/>
    </source>
</evidence>
<keyword evidence="6 11" id="KW-0812">Transmembrane</keyword>
<dbReference type="SUPFAM" id="SSF103473">
    <property type="entry name" value="MFS general substrate transporter"/>
    <property type="match status" value="1"/>
</dbReference>
<comment type="subcellular location">
    <subcellularLocation>
        <location evidence="2">Cytoplasm</location>
        <location evidence="2">Cytoskeleton</location>
    </subcellularLocation>
    <subcellularLocation>
        <location evidence="1">Membrane</location>
        <topology evidence="1">Multi-pass membrane protein</topology>
    </subcellularLocation>
</comment>
<dbReference type="Pfam" id="PF04062">
    <property type="entry name" value="P21-Arc"/>
    <property type="match status" value="1"/>
</dbReference>
<dbReference type="Pfam" id="PF07690">
    <property type="entry name" value="MFS_1"/>
    <property type="match status" value="1"/>
</dbReference>
<evidence type="ECO:0000256" key="9">
    <source>
        <dbReference type="ARBA" id="ARBA00023203"/>
    </source>
</evidence>
<evidence type="ECO:0000256" key="7">
    <source>
        <dbReference type="ARBA" id="ARBA00022989"/>
    </source>
</evidence>
<dbReference type="PANTHER" id="PTHR23506:SF26">
    <property type="entry name" value="MFS-TYPE TRANSPORTER SLC18B1"/>
    <property type="match status" value="1"/>
</dbReference>
<name>A0A7R9M601_9ACAR</name>
<keyword evidence="9" id="KW-0009">Actin-binding</keyword>